<proteinExistence type="predicted"/>
<gene>
    <name evidence="1" type="ORF">UFOVP112_24</name>
</gene>
<protein>
    <submittedName>
        <fullName evidence="1">Uncharacterized protein</fullName>
    </submittedName>
</protein>
<name>A0A6J5L4W7_9CAUD</name>
<accession>A0A6J5L4W7</accession>
<reference evidence="1" key="1">
    <citation type="submission" date="2020-04" db="EMBL/GenBank/DDBJ databases">
        <authorList>
            <person name="Chiriac C."/>
            <person name="Salcher M."/>
            <person name="Ghai R."/>
            <person name="Kavagutti S V."/>
        </authorList>
    </citation>
    <scope>NUCLEOTIDE SEQUENCE</scope>
</reference>
<dbReference type="EMBL" id="LR796233">
    <property type="protein sequence ID" value="CAB4128373.1"/>
    <property type="molecule type" value="Genomic_DNA"/>
</dbReference>
<organism evidence="1">
    <name type="scientific">uncultured Caudovirales phage</name>
    <dbReference type="NCBI Taxonomy" id="2100421"/>
    <lineage>
        <taxon>Viruses</taxon>
        <taxon>Duplodnaviria</taxon>
        <taxon>Heunggongvirae</taxon>
        <taxon>Uroviricota</taxon>
        <taxon>Caudoviricetes</taxon>
        <taxon>Peduoviridae</taxon>
        <taxon>Maltschvirus</taxon>
        <taxon>Maltschvirus maltsch</taxon>
    </lineage>
</organism>
<sequence>MSNTLTYCYLDYLPAVPGNLLENFEQYKENTHLINIPEYVSTTANGEETENASYERFPIQGKLLEWLQYNIVRHPIDFGASFNGVKDHTLDHGVHIDYSRCYSLIYLIAPGGNNVLTRFHQEEGKPIERFDIDAASIPPHTLTTHLRSCNLTLIDSVKIDAGRWVLLNTKVIHEVIHLQDTRVSIQISLGPDNKFITQG</sequence>
<evidence type="ECO:0000313" key="1">
    <source>
        <dbReference type="EMBL" id="CAB4128373.1"/>
    </source>
</evidence>